<dbReference type="InterPro" id="IPR012341">
    <property type="entry name" value="6hp_glycosidase-like_sf"/>
</dbReference>
<feature type="signal peptide" evidence="1">
    <location>
        <begin position="1"/>
        <end position="23"/>
    </location>
</feature>
<reference evidence="2 3" key="1">
    <citation type="journal article" date="2015" name="Microbiome">
        <title>Genomic resolution of linkages in carbon, nitrogen, and sulfur cycling among widespread estuary sediment bacteria.</title>
        <authorList>
            <person name="Baker B.J."/>
            <person name="Lazar C.S."/>
            <person name="Teske A.P."/>
            <person name="Dick G.J."/>
        </authorList>
    </citation>
    <scope>NUCLEOTIDE SEQUENCE [LARGE SCALE GENOMIC DNA]</scope>
    <source>
        <strain evidence="2">DG_54_3</strain>
    </source>
</reference>
<sequence>MRLLKKRYSQISFIFLLSPFLLGVNIQAQMVDPDLDKPGEPFSYFSYPTDVIGLMDCQEGTEITPEGYLYTGYGELMFFYGSPPQPVNQRVKTLNKGYLPIIQYKFENEGVRYSVTLFAYTLDGTPETDLINFIRVEFQNLTQNPRTAYWTVGTRYTAESSDARGIPDHRFRRPATPSRVGQYEQEGEEFLPEWEYTFEEGLMLRSGKVFYLFPTDVLHTKWITLKTPYDVRWKKPRVAPTTPVGLVKFKIVLKPRESKAIDLKMPYRPLSPTDNNLESVKNADFDNYFKKTVDFWENILSQGMKISLPEEKVVNTFSANLIYDLIARDKIGEDYVQKVNEFQYDAFWLRDSSYIVRAYDVTGYHEVAEQCLDFFLEWQTEDGNFLSQGGQYDGWGQSLWAIGQHYLITRDNEFARKFLPPVEKAMNWLSKVRKEDPLHIMPVTTPGDNELITGHVTGHNLWALAGIDQVRAMAQSLGEAEKAQEFHLEYNDYHKHLLEALKAVVEKSGGYIPPGLDELGGQDWGNLMAVYPVQILPPFDPLVSKTLEVARSKYREGIMTYWNEKYLHLYLTMKNSETEVIRGEQEKVLREFYSILTHTSSTHAGFEWSIRAWGDRDFGRNLTPHGWFAAKFRTLLRNMLVREEGEILHLCSVLSPSWVREGQSVVVRDAPTNFGKIDFTLKFEKDKAHLKLFAKFLEEPKKIILHLPWFADVREAIADGQKIQAKEGVFRLNPGTKELTLDWGLTPVGALSYDHFVQEYKEEYRTRYRQFLEKGEIE</sequence>
<accession>A0A0S7Y0I8</accession>
<dbReference type="SUPFAM" id="SSF48208">
    <property type="entry name" value="Six-hairpin glycosidases"/>
    <property type="match status" value="1"/>
</dbReference>
<keyword evidence="1" id="KW-0732">Signal</keyword>
<evidence type="ECO:0008006" key="4">
    <source>
        <dbReference type="Google" id="ProtNLM"/>
    </source>
</evidence>
<protein>
    <recommendedName>
        <fullName evidence="4">Alpha-L-rhamnosidase six-hairpin glycosidase domain-containing protein</fullName>
    </recommendedName>
</protein>
<evidence type="ECO:0000256" key="1">
    <source>
        <dbReference type="SAM" id="SignalP"/>
    </source>
</evidence>
<dbReference type="EMBL" id="LIZX01000057">
    <property type="protein sequence ID" value="KPJ68258.1"/>
    <property type="molecule type" value="Genomic_DNA"/>
</dbReference>
<name>A0A0S7Y0I8_UNCSA</name>
<organism evidence="2 3">
    <name type="scientific">candidate division WOR-1 bacterium DG_54_3</name>
    <dbReference type="NCBI Taxonomy" id="1703775"/>
    <lineage>
        <taxon>Bacteria</taxon>
        <taxon>Bacillati</taxon>
        <taxon>Saganbacteria</taxon>
    </lineage>
</organism>
<dbReference type="AlphaFoldDB" id="A0A0S7Y0I8"/>
<gene>
    <name evidence="2" type="ORF">AMJ44_06845</name>
</gene>
<feature type="chain" id="PRO_5006640336" description="Alpha-L-rhamnosidase six-hairpin glycosidase domain-containing protein" evidence="1">
    <location>
        <begin position="24"/>
        <end position="778"/>
    </location>
</feature>
<dbReference type="Gene3D" id="1.50.10.10">
    <property type="match status" value="1"/>
</dbReference>
<proteinExistence type="predicted"/>
<dbReference type="InterPro" id="IPR008928">
    <property type="entry name" value="6-hairpin_glycosidase_sf"/>
</dbReference>
<comment type="caution">
    <text evidence="2">The sequence shown here is derived from an EMBL/GenBank/DDBJ whole genome shotgun (WGS) entry which is preliminary data.</text>
</comment>
<dbReference type="Proteomes" id="UP000051861">
    <property type="component" value="Unassembled WGS sequence"/>
</dbReference>
<evidence type="ECO:0000313" key="2">
    <source>
        <dbReference type="EMBL" id="KPJ68258.1"/>
    </source>
</evidence>
<dbReference type="GO" id="GO:0005975">
    <property type="term" value="P:carbohydrate metabolic process"/>
    <property type="evidence" value="ECO:0007669"/>
    <property type="project" value="InterPro"/>
</dbReference>
<evidence type="ECO:0000313" key="3">
    <source>
        <dbReference type="Proteomes" id="UP000051861"/>
    </source>
</evidence>